<evidence type="ECO:0000256" key="1">
    <source>
        <dbReference type="SAM" id="Coils"/>
    </source>
</evidence>
<dbReference type="Proteomes" id="UP001418222">
    <property type="component" value="Unassembled WGS sequence"/>
</dbReference>
<organism evidence="3 4">
    <name type="scientific">Platanthera zijinensis</name>
    <dbReference type="NCBI Taxonomy" id="2320716"/>
    <lineage>
        <taxon>Eukaryota</taxon>
        <taxon>Viridiplantae</taxon>
        <taxon>Streptophyta</taxon>
        <taxon>Embryophyta</taxon>
        <taxon>Tracheophyta</taxon>
        <taxon>Spermatophyta</taxon>
        <taxon>Magnoliopsida</taxon>
        <taxon>Liliopsida</taxon>
        <taxon>Asparagales</taxon>
        <taxon>Orchidaceae</taxon>
        <taxon>Orchidoideae</taxon>
        <taxon>Orchideae</taxon>
        <taxon>Orchidinae</taxon>
        <taxon>Platanthera</taxon>
    </lineage>
</organism>
<sequence>MAKNQKNLQNSLMNLSKKSSILIRAILILFPLSIISFLLSCNYEFCHSVLFNHYFHYSIKNSLGKNAVFCLFNVILLFLAKDFGLLVSSADFPHPKGENQPPPMTLLTEEIAVQNKQVRVMAKPAVLMEEEEVVGEMKEEDMDELNRKFEEFIERVKRERQMEAAQQLIMAA</sequence>
<name>A0AAP0B9B9_9ASPA</name>
<evidence type="ECO:0000256" key="2">
    <source>
        <dbReference type="SAM" id="Phobius"/>
    </source>
</evidence>
<dbReference type="AlphaFoldDB" id="A0AAP0B9B9"/>
<reference evidence="3 4" key="1">
    <citation type="journal article" date="2022" name="Nat. Plants">
        <title>Genomes of leafy and leafless Platanthera orchids illuminate the evolution of mycoheterotrophy.</title>
        <authorList>
            <person name="Li M.H."/>
            <person name="Liu K.W."/>
            <person name="Li Z."/>
            <person name="Lu H.C."/>
            <person name="Ye Q.L."/>
            <person name="Zhang D."/>
            <person name="Wang J.Y."/>
            <person name="Li Y.F."/>
            <person name="Zhong Z.M."/>
            <person name="Liu X."/>
            <person name="Yu X."/>
            <person name="Liu D.K."/>
            <person name="Tu X.D."/>
            <person name="Liu B."/>
            <person name="Hao Y."/>
            <person name="Liao X.Y."/>
            <person name="Jiang Y.T."/>
            <person name="Sun W.H."/>
            <person name="Chen J."/>
            <person name="Chen Y.Q."/>
            <person name="Ai Y."/>
            <person name="Zhai J.W."/>
            <person name="Wu S.S."/>
            <person name="Zhou Z."/>
            <person name="Hsiao Y.Y."/>
            <person name="Wu W.L."/>
            <person name="Chen Y.Y."/>
            <person name="Lin Y.F."/>
            <person name="Hsu J.L."/>
            <person name="Li C.Y."/>
            <person name="Wang Z.W."/>
            <person name="Zhao X."/>
            <person name="Zhong W.Y."/>
            <person name="Ma X.K."/>
            <person name="Ma L."/>
            <person name="Huang J."/>
            <person name="Chen G.Z."/>
            <person name="Huang M.Z."/>
            <person name="Huang L."/>
            <person name="Peng D.H."/>
            <person name="Luo Y.B."/>
            <person name="Zou S.Q."/>
            <person name="Chen S.P."/>
            <person name="Lan S."/>
            <person name="Tsai W.C."/>
            <person name="Van de Peer Y."/>
            <person name="Liu Z.J."/>
        </authorList>
    </citation>
    <scope>NUCLEOTIDE SEQUENCE [LARGE SCALE GENOMIC DNA]</scope>
    <source>
        <strain evidence="3">Lor287</strain>
    </source>
</reference>
<evidence type="ECO:0000313" key="3">
    <source>
        <dbReference type="EMBL" id="KAK8933884.1"/>
    </source>
</evidence>
<dbReference type="PANTHER" id="PTHR34947:SF3">
    <property type="entry name" value="TRANSMEMBRANE PROTEIN"/>
    <property type="match status" value="1"/>
</dbReference>
<protein>
    <submittedName>
        <fullName evidence="3">Uncharacterized protein</fullName>
    </submittedName>
</protein>
<dbReference type="EMBL" id="JBBWWQ010000013">
    <property type="protein sequence ID" value="KAK8933884.1"/>
    <property type="molecule type" value="Genomic_DNA"/>
</dbReference>
<gene>
    <name evidence="3" type="ORF">KSP39_PZI015215</name>
</gene>
<accession>A0AAP0B9B9</accession>
<comment type="caution">
    <text evidence="3">The sequence shown here is derived from an EMBL/GenBank/DDBJ whole genome shotgun (WGS) entry which is preliminary data.</text>
</comment>
<keyword evidence="1" id="KW-0175">Coiled coil</keyword>
<dbReference type="PANTHER" id="PTHR34947">
    <property type="entry name" value="TRANSMEMBRANE PROTEIN"/>
    <property type="match status" value="1"/>
</dbReference>
<keyword evidence="2" id="KW-0812">Transmembrane</keyword>
<keyword evidence="4" id="KW-1185">Reference proteome</keyword>
<feature type="transmembrane region" description="Helical" evidence="2">
    <location>
        <begin position="63"/>
        <end position="80"/>
    </location>
</feature>
<evidence type="ECO:0000313" key="4">
    <source>
        <dbReference type="Proteomes" id="UP001418222"/>
    </source>
</evidence>
<keyword evidence="2" id="KW-1133">Transmembrane helix</keyword>
<feature type="transmembrane region" description="Helical" evidence="2">
    <location>
        <begin position="21"/>
        <end position="43"/>
    </location>
</feature>
<proteinExistence type="predicted"/>
<feature type="coiled-coil region" evidence="1">
    <location>
        <begin position="128"/>
        <end position="162"/>
    </location>
</feature>
<keyword evidence="2" id="KW-0472">Membrane</keyword>